<feature type="compositionally biased region" description="Polar residues" evidence="1">
    <location>
        <begin position="52"/>
        <end position="62"/>
    </location>
</feature>
<dbReference type="AlphaFoldDB" id="A0A382D8A8"/>
<organism evidence="2">
    <name type="scientific">marine metagenome</name>
    <dbReference type="NCBI Taxonomy" id="408172"/>
    <lineage>
        <taxon>unclassified sequences</taxon>
        <taxon>metagenomes</taxon>
        <taxon>ecological metagenomes</taxon>
    </lineage>
</organism>
<dbReference type="EMBL" id="UINC01038125">
    <property type="protein sequence ID" value="SVB34660.1"/>
    <property type="molecule type" value="Genomic_DNA"/>
</dbReference>
<reference evidence="2" key="1">
    <citation type="submission" date="2018-05" db="EMBL/GenBank/DDBJ databases">
        <authorList>
            <person name="Lanie J.A."/>
            <person name="Ng W.-L."/>
            <person name="Kazmierczak K.M."/>
            <person name="Andrzejewski T.M."/>
            <person name="Davidsen T.M."/>
            <person name="Wayne K.J."/>
            <person name="Tettelin H."/>
            <person name="Glass J.I."/>
            <person name="Rusch D."/>
            <person name="Podicherti R."/>
            <person name="Tsui H.-C.T."/>
            <person name="Winkler M.E."/>
        </authorList>
    </citation>
    <scope>NUCLEOTIDE SEQUENCE</scope>
</reference>
<sequence length="76" mass="8588">MRRRQPTHPPEQCQQTVTAGAWSNLGKDLFLPPPKNRRASPPAPPGRRHTLEQPQNNPQIDTPTAPIYTRPTCQIK</sequence>
<name>A0A382D8A8_9ZZZZ</name>
<protein>
    <submittedName>
        <fullName evidence="2">Uncharacterized protein</fullName>
    </submittedName>
</protein>
<evidence type="ECO:0000256" key="1">
    <source>
        <dbReference type="SAM" id="MobiDB-lite"/>
    </source>
</evidence>
<accession>A0A382D8A8</accession>
<proteinExistence type="predicted"/>
<feature type="region of interest" description="Disordered" evidence="1">
    <location>
        <begin position="1"/>
        <end position="76"/>
    </location>
</feature>
<evidence type="ECO:0000313" key="2">
    <source>
        <dbReference type="EMBL" id="SVB34660.1"/>
    </source>
</evidence>
<gene>
    <name evidence="2" type="ORF">METZ01_LOCUS187514</name>
</gene>